<dbReference type="Gene3D" id="3.10.110.10">
    <property type="entry name" value="Ubiquitin Conjugating Enzyme"/>
    <property type="match status" value="1"/>
</dbReference>
<dbReference type="GO" id="GO:0005774">
    <property type="term" value="C:vacuolar membrane"/>
    <property type="evidence" value="ECO:0007669"/>
    <property type="project" value="TreeGrafter"/>
</dbReference>
<dbReference type="SUPFAM" id="SSF54495">
    <property type="entry name" value="UBC-like"/>
    <property type="match status" value="1"/>
</dbReference>
<evidence type="ECO:0000256" key="4">
    <source>
        <dbReference type="SAM" id="Phobius"/>
    </source>
</evidence>
<dbReference type="Gene3D" id="2.130.10.10">
    <property type="entry name" value="YVTN repeat-like/Quinoprotein amine dehydrogenase"/>
    <property type="match status" value="1"/>
</dbReference>
<accession>A0A8E0VGL6</accession>
<dbReference type="SUPFAM" id="SSF50978">
    <property type="entry name" value="WD40 repeat-like"/>
    <property type="match status" value="1"/>
</dbReference>
<dbReference type="InterPro" id="IPR016135">
    <property type="entry name" value="UBQ-conjugating_enzyme/RWD"/>
</dbReference>
<dbReference type="AlphaFoldDB" id="A0A8E0VGL6"/>
<organism evidence="6 7">
    <name type="scientific">Fasciolopsis buskii</name>
    <dbReference type="NCBI Taxonomy" id="27845"/>
    <lineage>
        <taxon>Eukaryota</taxon>
        <taxon>Metazoa</taxon>
        <taxon>Spiralia</taxon>
        <taxon>Lophotrochozoa</taxon>
        <taxon>Platyhelminthes</taxon>
        <taxon>Trematoda</taxon>
        <taxon>Digenea</taxon>
        <taxon>Plagiorchiida</taxon>
        <taxon>Echinostomata</taxon>
        <taxon>Echinostomatoidea</taxon>
        <taxon>Fasciolidae</taxon>
        <taxon>Fasciolopsis</taxon>
    </lineage>
</organism>
<dbReference type="GO" id="GO:0034198">
    <property type="term" value="P:cellular response to amino acid starvation"/>
    <property type="evidence" value="ECO:0007669"/>
    <property type="project" value="TreeGrafter"/>
</dbReference>
<dbReference type="Pfam" id="PF05773">
    <property type="entry name" value="RWD"/>
    <property type="match status" value="1"/>
</dbReference>
<feature type="region of interest" description="Disordered" evidence="3">
    <location>
        <begin position="717"/>
        <end position="739"/>
    </location>
</feature>
<feature type="compositionally biased region" description="Basic and acidic residues" evidence="3">
    <location>
        <begin position="717"/>
        <end position="727"/>
    </location>
</feature>
<dbReference type="PROSITE" id="PS50908">
    <property type="entry name" value="RWD"/>
    <property type="match status" value="1"/>
</dbReference>
<dbReference type="InterPro" id="IPR036322">
    <property type="entry name" value="WD40_repeat_dom_sf"/>
</dbReference>
<comment type="caution">
    <text evidence="6">The sequence shown here is derived from an EMBL/GenBank/DDBJ whole genome shotgun (WGS) entry which is preliminary data.</text>
</comment>
<dbReference type="PANTHER" id="PTHR46170">
    <property type="entry name" value="GATOR COMPLEX PROTEIN WDR59"/>
    <property type="match status" value="1"/>
</dbReference>
<proteinExistence type="predicted"/>
<keyword evidence="7" id="KW-1185">Reference proteome</keyword>
<feature type="compositionally biased region" description="Low complexity" evidence="3">
    <location>
        <begin position="728"/>
        <end position="739"/>
    </location>
</feature>
<dbReference type="PANTHER" id="PTHR46170:SF1">
    <property type="entry name" value="GATOR COMPLEX PROTEIN WDR59"/>
    <property type="match status" value="1"/>
</dbReference>
<evidence type="ECO:0000256" key="2">
    <source>
        <dbReference type="ARBA" id="ARBA00022737"/>
    </source>
</evidence>
<evidence type="ECO:0000313" key="7">
    <source>
        <dbReference type="Proteomes" id="UP000728185"/>
    </source>
</evidence>
<dbReference type="Pfam" id="PF17120">
    <property type="entry name" value="zf-RING_16"/>
    <property type="match status" value="1"/>
</dbReference>
<dbReference type="OrthoDB" id="6256720at2759"/>
<keyword evidence="2" id="KW-0677">Repeat</keyword>
<evidence type="ECO:0000313" key="6">
    <source>
        <dbReference type="EMBL" id="KAA0192610.1"/>
    </source>
</evidence>
<keyword evidence="4" id="KW-0472">Membrane</keyword>
<reference evidence="6" key="1">
    <citation type="submission" date="2019-05" db="EMBL/GenBank/DDBJ databases">
        <title>Annotation for the trematode Fasciolopsis buski.</title>
        <authorList>
            <person name="Choi Y.-J."/>
        </authorList>
    </citation>
    <scope>NUCLEOTIDE SEQUENCE</scope>
    <source>
        <strain evidence="6">HT</strain>
        <tissue evidence="6">Whole worm</tissue>
    </source>
</reference>
<gene>
    <name evidence="6" type="ORF">FBUS_02017</name>
</gene>
<dbReference type="GO" id="GO:1904263">
    <property type="term" value="P:positive regulation of TORC1 signaling"/>
    <property type="evidence" value="ECO:0007669"/>
    <property type="project" value="TreeGrafter"/>
</dbReference>
<name>A0A8E0VGL6_9TREM</name>
<keyword evidence="4" id="KW-1133">Transmembrane helix</keyword>
<dbReference type="GO" id="GO:0035859">
    <property type="term" value="C:Seh1-associated complex"/>
    <property type="evidence" value="ECO:0007669"/>
    <property type="project" value="TreeGrafter"/>
</dbReference>
<dbReference type="InterPro" id="IPR015943">
    <property type="entry name" value="WD40/YVTN_repeat-like_dom_sf"/>
</dbReference>
<sequence length="1121" mass="124722">MSQILRLVSAPKSARYWCPYLFISILHIVLPLLPVVIGLWCFVRSRDVTVLAFDAPSQLHALPLNSRSEPAGLSWHPDNPGQLAVVTNVPEQYLTELSGAAVLEFDWRPTEQSELCAAYRGGQIHVWDWANPDKPSCSMQLSPGMANIVSYSPPGDHVITLPEPAHWSHFGLGTWNAVGLQKSTRGLWVSDGARNSTLQPRPIDPAVRAFAWRKTNGVDSRGQVESDECFIQDADEQCGLESILTCSVEDNGYQILAQELSLLSPRAGQYKLEEIDLINRNAKLMVFYCRRKHFHHYTVCAVPTSGDRNRRNSADLDENGDLETLLLPVNDLLPSIDAFSRTEPWRPVERSKSSEELYNLIGDEVVSRDATSETRNQEFQSGSVRIVDNQLGRCAQPAITGLTVQTSSLPESYGMEFTMPLSGTVALSVEFPSTYPATVPVFTVTDHEPPLPNEVIQQLKEVLHNTASELTHTSRGCMEPCVRKAVDFLQNVTALQLTNSETRCGLATVDRTNCTSTSVYPGRTGARVPGDMSENRLSDMPARLQQNGDFRCPFPRLCGVHFSPNGRLVTFGLSKGRWNAIVASGLITTDAGNTDASAAPLLAGLHKHNFLSRSFHEYCQIRQLLLKSIHTRRPSDDPTVMAESKHGRLVEGNNASGEEEEADRIVVDRVSGELHLKEIIQELVQGSINADKITKISSLANNQQFLFGREQRYCRTETKSTSDKDTTSVRTSETSRRTVTGTHMDQSGLMQLTLPDCRSLVQLYDLTDWIVDTRLVHQYSSGSMQSFYRPRSLRIPPIVVPFLHGLYNQWDGHCFMSEERTTLQHELNSGQICKRISEPGRASNAGAFDVSPSNTTVSFTLDVSYDMPGDEESSVTVSAAMDNNAIVRDRFRDQVLHPIICGGSKPFTQNQSSVERYGRDMRLVPIDQLRRFAHCVAMYADILYASGSFLRHARLLRTWTWGLRSKAQTQSSQLPLGGFPIAAEDMSWPLGVTEALLLPVCPVCCKPAVPLPQNHAVQSQIQRIDCSHCNCDSSMFNAADPGSDSMDRRFLPNLQCTICRTRVRGLVFLCERCNHGGHIDHLSQWFYDPAPPNQPRQCPALSCQCYCVTPNPIQRATVFVS</sequence>
<keyword evidence="1" id="KW-0853">WD repeat</keyword>
<evidence type="ECO:0000256" key="1">
    <source>
        <dbReference type="ARBA" id="ARBA00022574"/>
    </source>
</evidence>
<dbReference type="InterPro" id="IPR049566">
    <property type="entry name" value="WDR59_RTC1-like_RING_Znf"/>
</dbReference>
<dbReference type="EMBL" id="LUCM01005573">
    <property type="protein sequence ID" value="KAA0192610.1"/>
    <property type="molecule type" value="Genomic_DNA"/>
</dbReference>
<dbReference type="InterPro" id="IPR006575">
    <property type="entry name" value="RWD_dom"/>
</dbReference>
<evidence type="ECO:0000259" key="5">
    <source>
        <dbReference type="PROSITE" id="PS50908"/>
    </source>
</evidence>
<dbReference type="Proteomes" id="UP000728185">
    <property type="component" value="Unassembled WGS sequence"/>
</dbReference>
<feature type="transmembrane region" description="Helical" evidence="4">
    <location>
        <begin position="20"/>
        <end position="40"/>
    </location>
</feature>
<dbReference type="InterPro" id="IPR049567">
    <property type="entry name" value="WDR59-like"/>
</dbReference>
<dbReference type="GO" id="GO:0035591">
    <property type="term" value="F:signaling adaptor activity"/>
    <property type="evidence" value="ECO:0007669"/>
    <property type="project" value="TreeGrafter"/>
</dbReference>
<protein>
    <recommendedName>
        <fullName evidence="5">RWD domain-containing protein</fullName>
    </recommendedName>
</protein>
<feature type="domain" description="RWD" evidence="5">
    <location>
        <begin position="377"/>
        <end position="492"/>
    </location>
</feature>
<keyword evidence="4" id="KW-0812">Transmembrane</keyword>
<evidence type="ECO:0000256" key="3">
    <source>
        <dbReference type="SAM" id="MobiDB-lite"/>
    </source>
</evidence>